<dbReference type="InterPro" id="IPR035992">
    <property type="entry name" value="Ricin_B-like_lectins"/>
</dbReference>
<keyword evidence="3" id="KW-1185">Reference proteome</keyword>
<comment type="caution">
    <text evidence="2">The sequence shown here is derived from an EMBL/GenBank/DDBJ whole genome shotgun (WGS) entry which is preliminary data.</text>
</comment>
<evidence type="ECO:0000313" key="3">
    <source>
        <dbReference type="Proteomes" id="UP000766698"/>
    </source>
</evidence>
<dbReference type="InterPro" id="IPR058502">
    <property type="entry name" value="PLL-like_beta-prop"/>
</dbReference>
<dbReference type="PROSITE" id="PS50231">
    <property type="entry name" value="RICIN_B_LECTIN"/>
    <property type="match status" value="1"/>
</dbReference>
<accession>A0ABR6ELI4</accession>
<feature type="domain" description="PLL-like beta propeller" evidence="1">
    <location>
        <begin position="2"/>
        <end position="89"/>
    </location>
</feature>
<gene>
    <name evidence="2" type="ORF">GL263_21890</name>
</gene>
<dbReference type="Pfam" id="PF26607">
    <property type="entry name" value="DUF8189"/>
    <property type="match status" value="2"/>
</dbReference>
<dbReference type="SUPFAM" id="SSF50370">
    <property type="entry name" value="Ricin B-like lectins"/>
    <property type="match status" value="1"/>
</dbReference>
<dbReference type="Gene3D" id="2.120.10.70">
    <property type="entry name" value="Fucose-specific lectin"/>
    <property type="match status" value="1"/>
</dbReference>
<dbReference type="SUPFAM" id="SSF89372">
    <property type="entry name" value="Fucose-specific lectin"/>
    <property type="match status" value="2"/>
</dbReference>
<proteinExistence type="predicted"/>
<reference evidence="3" key="1">
    <citation type="journal article" date="2020" name="Syst. Appl. Microbiol.">
        <title>Streptomyces alkaliterrae sp. nov., isolated from an alkaline soil, and emended descriptions of Streptomyces alkaliphilus, Streptomyces calidiresistens and Streptomyces durbertensis.</title>
        <authorList>
            <person name="Swiecimska M."/>
            <person name="Golinska P."/>
            <person name="Nouioui I."/>
            <person name="Wypij M."/>
            <person name="Rai M."/>
            <person name="Sangal V."/>
            <person name="Goodfellow M."/>
        </authorList>
    </citation>
    <scope>NUCLEOTIDE SEQUENCE [LARGE SCALE GENOMIC DNA]</scope>
    <source>
        <strain evidence="3">DSM 104538</strain>
    </source>
</reference>
<evidence type="ECO:0000313" key="2">
    <source>
        <dbReference type="EMBL" id="MBB1246184.1"/>
    </source>
</evidence>
<feature type="domain" description="PLL-like beta propeller" evidence="1">
    <location>
        <begin position="102"/>
        <end position="366"/>
    </location>
</feature>
<organism evidence="2 3">
    <name type="scientific">Streptomyces durbertensis</name>
    <dbReference type="NCBI Taxonomy" id="2448886"/>
    <lineage>
        <taxon>Bacteria</taxon>
        <taxon>Bacillati</taxon>
        <taxon>Actinomycetota</taxon>
        <taxon>Actinomycetes</taxon>
        <taxon>Kitasatosporales</taxon>
        <taxon>Streptomycetaceae</taxon>
        <taxon>Streptomyces</taxon>
    </lineage>
</organism>
<dbReference type="EMBL" id="WMLF01000426">
    <property type="protein sequence ID" value="MBB1246184.1"/>
    <property type="molecule type" value="Genomic_DNA"/>
</dbReference>
<protein>
    <recommendedName>
        <fullName evidence="1">PLL-like beta propeller domain-containing protein</fullName>
    </recommendedName>
</protein>
<evidence type="ECO:0000259" key="1">
    <source>
        <dbReference type="Pfam" id="PF26607"/>
    </source>
</evidence>
<dbReference type="Gene3D" id="2.80.10.50">
    <property type="match status" value="1"/>
</dbReference>
<sequence>MRGADDLVYRRVQDREHGGWSTWTSTGGKAVGDPVTAHNLDKRPSVFVRRASGRLWHQKQAADGTWTEWGDLGTPPGTTAAGAPVVVANDNTHSDPSPNANGVVQGNTDGRLELFVRGADGRLWRRVQRAPNGTAWSNWEALGGTWAGSPAAVVTGDGRITVFARRPDGRLMLSAQKHPSTPRNPLPEDNWSVWKEIGTGYTGNVAVAAVSGEDGTKFQVFGNRSDGRLWTLAQSEPSTPGKPAGVWRTEPERLGPAVPGRPVVTSHADGRLAVFSVDAEDRVAYRTQSRAASDANPNGIWRAGWRALDKLKVSSVTVSTTPRGGLPAFDVFAVGKGTEAVHQRSRLAAGSSDGSREDVWLDWADLAPVGSGVCAGPGTLDCLTIENSTLENALSLESILSPDSYVTRSWGGSLPWQKWALRPTGDASAAVSIVSVYHEDKCIDEAGLWGALDPRHLRLADCDPQRTEQQWYIEPVLPANADKATARATDFRIRHRANPRHCLTALAEDVWPHTAARVERIACDTSSDNDHNTWKLGSGGALAHGVLAVALQQAAERCARNPDKNACTFVPLETPPAYQAAGGCVAGRVLYNDSPDRDAEYYINWSRTTGTQVSFGGSLGFSAEAFSASINASFTWIQETSTGEQVQVHVPPKEFGWVENAPVMRETIGYWKITLDGHSWTVPGRNISYAKDGTNGVLSINVAKTSKTPPHGGHCG</sequence>
<dbReference type="CDD" id="cd22954">
    <property type="entry name" value="PLL_lectin"/>
    <property type="match status" value="1"/>
</dbReference>
<name>A0ABR6ELI4_9ACTN</name>
<dbReference type="Proteomes" id="UP000766698">
    <property type="component" value="Unassembled WGS sequence"/>
</dbReference>